<dbReference type="EMBL" id="ANIZ01000004">
    <property type="protein sequence ID" value="ETI57718.1"/>
    <property type="molecule type" value="Genomic_DNA"/>
</dbReference>
<name>V9G2Y6_PHYNI</name>
<comment type="caution">
    <text evidence="2">The sequence shown here is derived from an EMBL/GenBank/DDBJ whole genome shotgun (WGS) entry which is preliminary data.</text>
</comment>
<evidence type="ECO:0000313" key="3">
    <source>
        <dbReference type="Proteomes" id="UP000018721"/>
    </source>
</evidence>
<reference evidence="2 3" key="1">
    <citation type="submission" date="2013-11" db="EMBL/GenBank/DDBJ databases">
        <title>The Genome Sequence of Phytophthora parasitica P1569.</title>
        <authorList>
            <consortium name="The Broad Institute Genomics Platform"/>
            <person name="Russ C."/>
            <person name="Tyler B."/>
            <person name="Panabieres F."/>
            <person name="Shan W."/>
            <person name="Tripathy S."/>
            <person name="Grunwald N."/>
            <person name="Machado M."/>
            <person name="Johnson C.S."/>
            <person name="Arredondo F."/>
            <person name="Hong C."/>
            <person name="Coffey M."/>
            <person name="Young S.K."/>
            <person name="Zeng Q."/>
            <person name="Gargeya S."/>
            <person name="Fitzgerald M."/>
            <person name="Abouelleil A."/>
            <person name="Alvarado L."/>
            <person name="Chapman S.B."/>
            <person name="Gainer-Dewar J."/>
            <person name="Goldberg J."/>
            <person name="Griggs A."/>
            <person name="Gujja S."/>
            <person name="Hansen M."/>
            <person name="Howarth C."/>
            <person name="Imamovic A."/>
            <person name="Ireland A."/>
            <person name="Larimer J."/>
            <person name="McCowan C."/>
            <person name="Murphy C."/>
            <person name="Pearson M."/>
            <person name="Poon T.W."/>
            <person name="Priest M."/>
            <person name="Roberts A."/>
            <person name="Saif S."/>
            <person name="Shea T."/>
            <person name="Sykes S."/>
            <person name="Wortman J."/>
            <person name="Nusbaum C."/>
            <person name="Birren B."/>
        </authorList>
    </citation>
    <scope>NUCLEOTIDE SEQUENCE [LARGE SCALE GENOMIC DNA]</scope>
    <source>
        <strain evidence="2 3">P1569</strain>
    </source>
</reference>
<protein>
    <recommendedName>
        <fullName evidence="4">Retrotransposon Copia-like N-terminal domain-containing protein</fullName>
    </recommendedName>
</protein>
<evidence type="ECO:0000313" key="2">
    <source>
        <dbReference type="EMBL" id="ETI57718.1"/>
    </source>
</evidence>
<feature type="region of interest" description="Disordered" evidence="1">
    <location>
        <begin position="217"/>
        <end position="266"/>
    </location>
</feature>
<keyword evidence="3" id="KW-1185">Reference proteome</keyword>
<proteinExistence type="predicted"/>
<feature type="compositionally biased region" description="Basic and acidic residues" evidence="1">
    <location>
        <begin position="255"/>
        <end position="266"/>
    </location>
</feature>
<organism evidence="2 3">
    <name type="scientific">Phytophthora nicotianae P1569</name>
    <dbReference type="NCBI Taxonomy" id="1317065"/>
    <lineage>
        <taxon>Eukaryota</taxon>
        <taxon>Sar</taxon>
        <taxon>Stramenopiles</taxon>
        <taxon>Oomycota</taxon>
        <taxon>Peronosporomycetes</taxon>
        <taxon>Peronosporales</taxon>
        <taxon>Peronosporaceae</taxon>
        <taxon>Phytophthora</taxon>
    </lineage>
</organism>
<accession>V9G2Y6</accession>
<evidence type="ECO:0000256" key="1">
    <source>
        <dbReference type="SAM" id="MobiDB-lite"/>
    </source>
</evidence>
<dbReference type="Proteomes" id="UP000018721">
    <property type="component" value="Unassembled WGS sequence"/>
</dbReference>
<gene>
    <name evidence="2" type="ORF">F443_00020</name>
</gene>
<feature type="region of interest" description="Disordered" evidence="1">
    <location>
        <begin position="47"/>
        <end position="109"/>
    </location>
</feature>
<dbReference type="OrthoDB" id="124514at2759"/>
<feature type="compositionally biased region" description="Gly residues" evidence="1">
    <location>
        <begin position="220"/>
        <end position="246"/>
    </location>
</feature>
<dbReference type="AlphaFoldDB" id="V9G2Y6"/>
<sequence>MSPSQSSSDGLPRLTGARNFDVWKTRVSASLEGKHLLGFVAKKDYNGVRDDEDEDRGSGSDMSDDEATTKRASCRGKKLKKSDLSSVRPFAQRNTRREKKQVGPIPPSARQLRRMEAQTKAFLMKTMDDTHIRLVKNLTTAFGNFQTIGTKYEAQTPALSDVCSYCQKPRHNIRQCRGLQKDLCDGNIKAGTALPANFELRITNTYRAHPYNHNQCSNNRGGGSWHQGGRGGLSGGRGRGGCGGNRGNNSNSRSSRRDEGGSDQSRRKVALIAVVSEVQTATSAASLRPEANTDLDTSWTIVSGCSSHVSQHAEWFMTKTAASGGITVGGQSQVPIETNDAVEILYSLLSVAAGVDDDYRVNFKRTMRTVQTNQRFIIKAMKSSTSKLYQFTALAVQKEGAHVATTGAL</sequence>
<dbReference type="eggNOG" id="KOG0017">
    <property type="taxonomic scope" value="Eukaryota"/>
</dbReference>
<dbReference type="HOGENOM" id="CLU_038650_0_0_1"/>
<evidence type="ECO:0008006" key="4">
    <source>
        <dbReference type="Google" id="ProtNLM"/>
    </source>
</evidence>